<proteinExistence type="predicted"/>
<evidence type="ECO:0000313" key="3">
    <source>
        <dbReference type="Proteomes" id="UP001054837"/>
    </source>
</evidence>
<organism evidence="2 3">
    <name type="scientific">Caerostris darwini</name>
    <dbReference type="NCBI Taxonomy" id="1538125"/>
    <lineage>
        <taxon>Eukaryota</taxon>
        <taxon>Metazoa</taxon>
        <taxon>Ecdysozoa</taxon>
        <taxon>Arthropoda</taxon>
        <taxon>Chelicerata</taxon>
        <taxon>Arachnida</taxon>
        <taxon>Araneae</taxon>
        <taxon>Araneomorphae</taxon>
        <taxon>Entelegynae</taxon>
        <taxon>Araneoidea</taxon>
        <taxon>Araneidae</taxon>
        <taxon>Caerostris</taxon>
    </lineage>
</organism>
<evidence type="ECO:0000256" key="1">
    <source>
        <dbReference type="SAM" id="MobiDB-lite"/>
    </source>
</evidence>
<reference evidence="2 3" key="1">
    <citation type="submission" date="2021-06" db="EMBL/GenBank/DDBJ databases">
        <title>Caerostris darwini draft genome.</title>
        <authorList>
            <person name="Kono N."/>
            <person name="Arakawa K."/>
        </authorList>
    </citation>
    <scope>NUCLEOTIDE SEQUENCE [LARGE SCALE GENOMIC DNA]</scope>
</reference>
<gene>
    <name evidence="2" type="ORF">CDAR_570701</name>
</gene>
<evidence type="ECO:0000313" key="2">
    <source>
        <dbReference type="EMBL" id="GIY07241.1"/>
    </source>
</evidence>
<sequence length="88" mass="10309">MQRKLDGQIREGRLPRFANHQQTKYLHASLPTRWEGEIHVADEKAARSPQGQASPSRNRWHNDFPQRTDRSSTKRGTYFLCQFSASHF</sequence>
<dbReference type="Proteomes" id="UP001054837">
    <property type="component" value="Unassembled WGS sequence"/>
</dbReference>
<dbReference type="EMBL" id="BPLQ01004324">
    <property type="protein sequence ID" value="GIY07241.1"/>
    <property type="molecule type" value="Genomic_DNA"/>
</dbReference>
<feature type="compositionally biased region" description="Basic and acidic residues" evidence="1">
    <location>
        <begin position="60"/>
        <end position="71"/>
    </location>
</feature>
<name>A0AAV4QGK5_9ARAC</name>
<accession>A0AAV4QGK5</accession>
<keyword evidence="3" id="KW-1185">Reference proteome</keyword>
<protein>
    <submittedName>
        <fullName evidence="2">Uncharacterized protein</fullName>
    </submittedName>
</protein>
<feature type="region of interest" description="Disordered" evidence="1">
    <location>
        <begin position="43"/>
        <end position="71"/>
    </location>
</feature>
<dbReference type="AlphaFoldDB" id="A0AAV4QGK5"/>
<comment type="caution">
    <text evidence="2">The sequence shown here is derived from an EMBL/GenBank/DDBJ whole genome shotgun (WGS) entry which is preliminary data.</text>
</comment>